<dbReference type="InterPro" id="IPR036047">
    <property type="entry name" value="F-box-like_dom_sf"/>
</dbReference>
<feature type="region of interest" description="Disordered" evidence="1">
    <location>
        <begin position="281"/>
        <end position="322"/>
    </location>
</feature>
<dbReference type="GeneID" id="37045707"/>
<proteinExistence type="predicted"/>
<feature type="region of interest" description="Disordered" evidence="1">
    <location>
        <begin position="611"/>
        <end position="637"/>
    </location>
</feature>
<feature type="region of interest" description="Disordered" evidence="1">
    <location>
        <begin position="1"/>
        <end position="36"/>
    </location>
</feature>
<keyword evidence="3" id="KW-1185">Reference proteome</keyword>
<dbReference type="InParanoid" id="A0A316YVG3"/>
<protein>
    <recommendedName>
        <fullName evidence="4">F-box domain-containing protein</fullName>
    </recommendedName>
</protein>
<accession>A0A316YVG3</accession>
<evidence type="ECO:0000313" key="3">
    <source>
        <dbReference type="Proteomes" id="UP000245768"/>
    </source>
</evidence>
<name>A0A316YVG3_9BASI</name>
<reference evidence="2 3" key="1">
    <citation type="journal article" date="2018" name="Mol. Biol. Evol.">
        <title>Broad Genomic Sampling Reveals a Smut Pathogenic Ancestry of the Fungal Clade Ustilaginomycotina.</title>
        <authorList>
            <person name="Kijpornyongpan T."/>
            <person name="Mondo S.J."/>
            <person name="Barry K."/>
            <person name="Sandor L."/>
            <person name="Lee J."/>
            <person name="Lipzen A."/>
            <person name="Pangilinan J."/>
            <person name="LaButti K."/>
            <person name="Hainaut M."/>
            <person name="Henrissat B."/>
            <person name="Grigoriev I.V."/>
            <person name="Spatafora J.W."/>
            <person name="Aime M.C."/>
        </authorList>
    </citation>
    <scope>NUCLEOTIDE SEQUENCE [LARGE SCALE GENOMIC DNA]</scope>
    <source>
        <strain evidence="2 3">MCA 4198</strain>
    </source>
</reference>
<dbReference type="CDD" id="cd09917">
    <property type="entry name" value="F-box_SF"/>
    <property type="match status" value="1"/>
</dbReference>
<evidence type="ECO:0008006" key="4">
    <source>
        <dbReference type="Google" id="ProtNLM"/>
    </source>
</evidence>
<dbReference type="EMBL" id="KZ819634">
    <property type="protein sequence ID" value="PWN93056.1"/>
    <property type="molecule type" value="Genomic_DNA"/>
</dbReference>
<organism evidence="2 3">
    <name type="scientific">Acaromyces ingoldii</name>
    <dbReference type="NCBI Taxonomy" id="215250"/>
    <lineage>
        <taxon>Eukaryota</taxon>
        <taxon>Fungi</taxon>
        <taxon>Dikarya</taxon>
        <taxon>Basidiomycota</taxon>
        <taxon>Ustilaginomycotina</taxon>
        <taxon>Exobasidiomycetes</taxon>
        <taxon>Exobasidiales</taxon>
        <taxon>Cryptobasidiaceae</taxon>
        <taxon>Acaromyces</taxon>
    </lineage>
</organism>
<dbReference type="Proteomes" id="UP000245768">
    <property type="component" value="Unassembled WGS sequence"/>
</dbReference>
<dbReference type="SUPFAM" id="SSF81383">
    <property type="entry name" value="F-box domain"/>
    <property type="match status" value="1"/>
</dbReference>
<dbReference type="AlphaFoldDB" id="A0A316YVG3"/>
<evidence type="ECO:0000256" key="1">
    <source>
        <dbReference type="SAM" id="MobiDB-lite"/>
    </source>
</evidence>
<evidence type="ECO:0000313" key="2">
    <source>
        <dbReference type="EMBL" id="PWN93056.1"/>
    </source>
</evidence>
<feature type="compositionally biased region" description="Basic residues" evidence="1">
    <location>
        <begin position="1"/>
        <end position="10"/>
    </location>
</feature>
<dbReference type="OrthoDB" id="3364425at2759"/>
<feature type="region of interest" description="Disordered" evidence="1">
    <location>
        <begin position="339"/>
        <end position="395"/>
    </location>
</feature>
<feature type="region of interest" description="Disordered" evidence="1">
    <location>
        <begin position="219"/>
        <end position="239"/>
    </location>
</feature>
<sequence length="755" mass="80589">MKKVFGRKSRPSSASSSSSRHDRPPDPMTQAGKPAASTMASFHQFNDLPYELQTYIFTFLPARTLHKTIARTNKYYMAMVDAYTRRRLLRLIGASSAAKSFKDDDRPETVLVFEAQRPIDTLTSKHVLYFSHFSVTSSIPSPLPPGRGTGVGDAVPSPGTSAAIPGGAYSTLVNFSFLPALLPLGVAECADDVDELSSRASSMDVDSSAEEGIELSQPTSRFAPHGAPSATTGPGQASVPIVHRDDWQRTGAEHLTSSVASPSSLEPRQVTALDLPEGAMDQASLSTTPRAATPTFASSSSNTPGSSRRPFTDVAIPNQWRPSNLAPTRLVMVDDSGTATPAAAAAERGRAQTPEVGASSSQQRALGIAAARRRGRAQEGYEGFGHTDPRIQGGWSEPVASTAAAYDSDYYNTTSESEEASRSGSRPRPRHAAVLAAAALAKRRNRLARAKKPTYRFQLDPLDSFETWILSLTLQRRLVDGRASGGGGAAGPVAGGGPAISSLSTRQMRWEKRVAEGLDRVFRDWFSTPVQPQYDGIGRAYVRNDEHEQGESALARAQRISTLHFGFTPPSGAGSDVKASGEVLDMEEAGSDDDDDGNNADEETIPDLRTLEFDGPSCTMSIQPHPNSADRGGTREDTVHPALSSMYSHNYLSSHSLSARYASLSSRVELTFHCESVTINAARLLSTLEDVETDVAIAQARARRNGDHVLAGRSGTDSSSWAYGSGGSRYSSSNSANVVSRSDGVSVVVFGAVRD</sequence>
<feature type="compositionally biased region" description="Low complexity" evidence="1">
    <location>
        <begin position="298"/>
        <end position="307"/>
    </location>
</feature>
<gene>
    <name evidence="2" type="ORF">FA10DRAFT_282726</name>
</gene>
<feature type="region of interest" description="Disordered" evidence="1">
    <location>
        <begin position="411"/>
        <end position="430"/>
    </location>
</feature>
<dbReference type="RefSeq" id="XP_025380254.1">
    <property type="nucleotide sequence ID" value="XM_025523791.1"/>
</dbReference>